<name>A0A841K861_9BACT</name>
<comment type="caution">
    <text evidence="6">The sequence shown here is derived from an EMBL/GenBank/DDBJ whole genome shotgun (WGS) entry which is preliminary data.</text>
</comment>
<keyword evidence="4" id="KW-0804">Transcription</keyword>
<dbReference type="Proteomes" id="UP000538666">
    <property type="component" value="Unassembled WGS sequence"/>
</dbReference>
<dbReference type="PANTHER" id="PTHR30346">
    <property type="entry name" value="TRANSCRIPTIONAL DUAL REGULATOR HCAR-RELATED"/>
    <property type="match status" value="1"/>
</dbReference>
<dbReference type="InterPro" id="IPR036390">
    <property type="entry name" value="WH_DNA-bd_sf"/>
</dbReference>
<organism evidence="6 7">
    <name type="scientific">Silvibacterium bohemicum</name>
    <dbReference type="NCBI Taxonomy" id="1577686"/>
    <lineage>
        <taxon>Bacteria</taxon>
        <taxon>Pseudomonadati</taxon>
        <taxon>Acidobacteriota</taxon>
        <taxon>Terriglobia</taxon>
        <taxon>Terriglobales</taxon>
        <taxon>Acidobacteriaceae</taxon>
        <taxon>Silvibacterium</taxon>
    </lineage>
</organism>
<evidence type="ECO:0000313" key="6">
    <source>
        <dbReference type="EMBL" id="MBB6146758.1"/>
    </source>
</evidence>
<dbReference type="PANTHER" id="PTHR30346:SF28">
    <property type="entry name" value="HTH-TYPE TRANSCRIPTIONAL REGULATOR CYNR"/>
    <property type="match status" value="1"/>
</dbReference>
<dbReference type="GO" id="GO:0003700">
    <property type="term" value="F:DNA-binding transcription factor activity"/>
    <property type="evidence" value="ECO:0007669"/>
    <property type="project" value="InterPro"/>
</dbReference>
<dbReference type="Pfam" id="PF03466">
    <property type="entry name" value="LysR_substrate"/>
    <property type="match status" value="1"/>
</dbReference>
<evidence type="ECO:0000256" key="3">
    <source>
        <dbReference type="ARBA" id="ARBA00023125"/>
    </source>
</evidence>
<evidence type="ECO:0000259" key="5">
    <source>
        <dbReference type="PROSITE" id="PS50931"/>
    </source>
</evidence>
<dbReference type="EMBL" id="JACHEK010000011">
    <property type="protein sequence ID" value="MBB6146758.1"/>
    <property type="molecule type" value="Genomic_DNA"/>
</dbReference>
<dbReference type="InterPro" id="IPR036388">
    <property type="entry name" value="WH-like_DNA-bd_sf"/>
</dbReference>
<dbReference type="Gene3D" id="1.10.10.10">
    <property type="entry name" value="Winged helix-like DNA-binding domain superfamily/Winged helix DNA-binding domain"/>
    <property type="match status" value="1"/>
</dbReference>
<dbReference type="SUPFAM" id="SSF46785">
    <property type="entry name" value="Winged helix' DNA-binding domain"/>
    <property type="match status" value="1"/>
</dbReference>
<gene>
    <name evidence="6" type="ORF">HNQ77_004739</name>
</gene>
<keyword evidence="2" id="KW-0805">Transcription regulation</keyword>
<sequence>MDGQIAVLAVAEKGSFEAASKYLGIGRSAVRKRVQSVEAEIGTSVFRVMGKRMVPTEAGSLYLPSAQESVRQAWIGMDRVQAFVRVLTNDLRVGYSTYLNTKLLDIVRRIRPESMGSLTVTRESLMTYQAVAGVLQGDLHVGFGILPVLEPDLSTRLLFEEPLMACLPVGHRLATRSTIRPEDLERENLVSLSRKGLPGRHQDIVTHFESLGVSLKFATDAYSVKEALWLVTQGTGISLMTRFSASAYRYDVVVRPISDRLLTVKSGIFTRRDHSQKLISDFVDLAWAETASLRANPN</sequence>
<dbReference type="InterPro" id="IPR005119">
    <property type="entry name" value="LysR_subst-bd"/>
</dbReference>
<comment type="similarity">
    <text evidence="1">Belongs to the LysR transcriptional regulatory family.</text>
</comment>
<evidence type="ECO:0000256" key="1">
    <source>
        <dbReference type="ARBA" id="ARBA00009437"/>
    </source>
</evidence>
<dbReference type="GO" id="GO:0032993">
    <property type="term" value="C:protein-DNA complex"/>
    <property type="evidence" value="ECO:0007669"/>
    <property type="project" value="TreeGrafter"/>
</dbReference>
<accession>A0A841K861</accession>
<dbReference type="SUPFAM" id="SSF53850">
    <property type="entry name" value="Periplasmic binding protein-like II"/>
    <property type="match status" value="1"/>
</dbReference>
<dbReference type="GO" id="GO:0003677">
    <property type="term" value="F:DNA binding"/>
    <property type="evidence" value="ECO:0007669"/>
    <property type="project" value="UniProtKB-KW"/>
</dbReference>
<keyword evidence="7" id="KW-1185">Reference proteome</keyword>
<dbReference type="PROSITE" id="PS50931">
    <property type="entry name" value="HTH_LYSR"/>
    <property type="match status" value="1"/>
</dbReference>
<evidence type="ECO:0000313" key="7">
    <source>
        <dbReference type="Proteomes" id="UP000538666"/>
    </source>
</evidence>
<dbReference type="RefSeq" id="WP_050061362.1">
    <property type="nucleotide sequence ID" value="NZ_JACHEK010000011.1"/>
</dbReference>
<protein>
    <submittedName>
        <fullName evidence="6">DNA-binding transcriptional LysR family regulator</fullName>
    </submittedName>
</protein>
<dbReference type="CDD" id="cd08414">
    <property type="entry name" value="PBP2_LTTR_aromatics_like"/>
    <property type="match status" value="1"/>
</dbReference>
<dbReference type="Gene3D" id="3.40.190.10">
    <property type="entry name" value="Periplasmic binding protein-like II"/>
    <property type="match status" value="2"/>
</dbReference>
<feature type="domain" description="HTH lysR-type" evidence="5">
    <location>
        <begin position="1"/>
        <end position="56"/>
    </location>
</feature>
<dbReference type="InterPro" id="IPR000847">
    <property type="entry name" value="LysR_HTH_N"/>
</dbReference>
<reference evidence="6 7" key="1">
    <citation type="submission" date="2020-08" db="EMBL/GenBank/DDBJ databases">
        <title>Genomic Encyclopedia of Type Strains, Phase IV (KMG-IV): sequencing the most valuable type-strain genomes for metagenomic binning, comparative biology and taxonomic classification.</title>
        <authorList>
            <person name="Goeker M."/>
        </authorList>
    </citation>
    <scope>NUCLEOTIDE SEQUENCE [LARGE SCALE GENOMIC DNA]</scope>
    <source>
        <strain evidence="6 7">DSM 103733</strain>
    </source>
</reference>
<dbReference type="AlphaFoldDB" id="A0A841K861"/>
<evidence type="ECO:0000256" key="4">
    <source>
        <dbReference type="ARBA" id="ARBA00023163"/>
    </source>
</evidence>
<keyword evidence="3 6" id="KW-0238">DNA-binding</keyword>
<dbReference type="Pfam" id="PF00126">
    <property type="entry name" value="HTH_1"/>
    <property type="match status" value="1"/>
</dbReference>
<proteinExistence type="inferred from homology"/>
<evidence type="ECO:0000256" key="2">
    <source>
        <dbReference type="ARBA" id="ARBA00023015"/>
    </source>
</evidence>